<dbReference type="RefSeq" id="WP_078713456.1">
    <property type="nucleotide sequence ID" value="NZ_FUYG01000002.1"/>
</dbReference>
<sequence>MTDRERDEYNKEDLLEVSSELDSRGDAEFTNPGDPSVDDEESLDEGLLDGTDTEFGVENDIDTLQIDDPNETNDDLDDDDYEAESVAELGDDDRI</sequence>
<gene>
    <name evidence="2" type="ORF">SAMN06295879_0835</name>
</gene>
<evidence type="ECO:0000313" key="2">
    <source>
        <dbReference type="EMBL" id="SKA85818.1"/>
    </source>
</evidence>
<evidence type="ECO:0000256" key="1">
    <source>
        <dbReference type="SAM" id="MobiDB-lite"/>
    </source>
</evidence>
<protein>
    <submittedName>
        <fullName evidence="2">Uncharacterized protein</fullName>
    </submittedName>
</protein>
<name>A0A1T4X9N8_9MICO</name>
<dbReference type="EMBL" id="FUYG01000002">
    <property type="protein sequence ID" value="SKA85818.1"/>
    <property type="molecule type" value="Genomic_DNA"/>
</dbReference>
<evidence type="ECO:0000313" key="3">
    <source>
        <dbReference type="Proteomes" id="UP000189735"/>
    </source>
</evidence>
<dbReference type="Proteomes" id="UP000189735">
    <property type="component" value="Unassembled WGS sequence"/>
</dbReference>
<feature type="compositionally biased region" description="Acidic residues" evidence="1">
    <location>
        <begin position="36"/>
        <end position="61"/>
    </location>
</feature>
<organism evidence="2 3">
    <name type="scientific">Agreia bicolorata</name>
    <dbReference type="NCBI Taxonomy" id="110935"/>
    <lineage>
        <taxon>Bacteria</taxon>
        <taxon>Bacillati</taxon>
        <taxon>Actinomycetota</taxon>
        <taxon>Actinomycetes</taxon>
        <taxon>Micrococcales</taxon>
        <taxon>Microbacteriaceae</taxon>
        <taxon>Agreia</taxon>
    </lineage>
</organism>
<accession>A0A1T4X9N8</accession>
<proteinExistence type="predicted"/>
<feature type="compositionally biased region" description="Acidic residues" evidence="1">
    <location>
        <begin position="68"/>
        <end position="80"/>
    </location>
</feature>
<reference evidence="3" key="1">
    <citation type="submission" date="2017-02" db="EMBL/GenBank/DDBJ databases">
        <authorList>
            <person name="Varghese N."/>
            <person name="Submissions S."/>
        </authorList>
    </citation>
    <scope>NUCLEOTIDE SEQUENCE [LARGE SCALE GENOMIC DNA]</scope>
    <source>
        <strain evidence="3">VKM Ac-2052</strain>
    </source>
</reference>
<dbReference type="AlphaFoldDB" id="A0A1T4X9N8"/>
<feature type="region of interest" description="Disordered" evidence="1">
    <location>
        <begin position="18"/>
        <end position="80"/>
    </location>
</feature>